<sequence>MKNILMLVTAITLLNSAAVSAQEVNVQALQACRMIENDFNRLVCYDAVMGGKPLQATQQLARPTATAAQVVTDSKAPEADTVNPDNNRFGLEHRKTQAEEAQQDLVATLSKLNKNAVGERSFVLDNGQVWKQLGSDSFLAREGDEVVISRGVLNSFLMKVADTNRTIRVKRVK</sequence>
<reference evidence="3" key="1">
    <citation type="journal article" date="2019" name="Int. J. Syst. Evol. Microbiol.">
        <title>The Global Catalogue of Microorganisms (GCM) 10K type strain sequencing project: providing services to taxonomists for standard genome sequencing and annotation.</title>
        <authorList>
            <consortium name="The Broad Institute Genomics Platform"/>
            <consortium name="The Broad Institute Genome Sequencing Center for Infectious Disease"/>
            <person name="Wu L."/>
            <person name="Ma J."/>
        </authorList>
    </citation>
    <scope>NUCLEOTIDE SEQUENCE [LARGE SCALE GENOMIC DNA]</scope>
    <source>
        <strain evidence="3">KCTC 42730</strain>
    </source>
</reference>
<organism evidence="2 3">
    <name type="scientific">Pseudoalteromonas fenneropenaei</name>
    <dbReference type="NCBI Taxonomy" id="1737459"/>
    <lineage>
        <taxon>Bacteria</taxon>
        <taxon>Pseudomonadati</taxon>
        <taxon>Pseudomonadota</taxon>
        <taxon>Gammaproteobacteria</taxon>
        <taxon>Alteromonadales</taxon>
        <taxon>Pseudoalteromonadaceae</taxon>
        <taxon>Pseudoalteromonas</taxon>
    </lineage>
</organism>
<name>A0ABV7CNN0_9GAMM</name>
<keyword evidence="3" id="KW-1185">Reference proteome</keyword>
<protein>
    <submittedName>
        <fullName evidence="2">Uncharacterized protein</fullName>
    </submittedName>
</protein>
<feature type="chain" id="PRO_5045966112" evidence="1">
    <location>
        <begin position="22"/>
        <end position="173"/>
    </location>
</feature>
<evidence type="ECO:0000256" key="1">
    <source>
        <dbReference type="SAM" id="SignalP"/>
    </source>
</evidence>
<keyword evidence="1" id="KW-0732">Signal</keyword>
<dbReference type="RefSeq" id="WP_377127289.1">
    <property type="nucleotide sequence ID" value="NZ_JBHRSD010000036.1"/>
</dbReference>
<feature type="signal peptide" evidence="1">
    <location>
        <begin position="1"/>
        <end position="21"/>
    </location>
</feature>
<evidence type="ECO:0000313" key="2">
    <source>
        <dbReference type="EMBL" id="MFC3034284.1"/>
    </source>
</evidence>
<proteinExistence type="predicted"/>
<evidence type="ECO:0000313" key="3">
    <source>
        <dbReference type="Proteomes" id="UP001595453"/>
    </source>
</evidence>
<accession>A0ABV7CNN0</accession>
<dbReference type="EMBL" id="JBHRSD010000036">
    <property type="protein sequence ID" value="MFC3034284.1"/>
    <property type="molecule type" value="Genomic_DNA"/>
</dbReference>
<comment type="caution">
    <text evidence="2">The sequence shown here is derived from an EMBL/GenBank/DDBJ whole genome shotgun (WGS) entry which is preliminary data.</text>
</comment>
<dbReference type="Proteomes" id="UP001595453">
    <property type="component" value="Unassembled WGS sequence"/>
</dbReference>
<gene>
    <name evidence="2" type="ORF">ACFOEE_17400</name>
</gene>